<sequence length="125" mass="14096">MKNLIFLFVLALFTSAVQSQSLTEKEITGTWQVVSIADEGTNPKEAQEMVFAYIDLYPDHTFQLRMKTAKGHINTFKNATWSFDEATQTITNSDGRFPIIVSKINSKIIFELSGIGMKLEVVMPM</sequence>
<proteinExistence type="predicted"/>
<keyword evidence="4" id="KW-1185">Reference proteome</keyword>
<feature type="signal peptide" evidence="1">
    <location>
        <begin position="1"/>
        <end position="19"/>
    </location>
</feature>
<dbReference type="AlphaFoldDB" id="A0A1M6L6G6"/>
<dbReference type="RefSeq" id="WP_073220160.1">
    <property type="nucleotide sequence ID" value="NZ_FNNS01000021.1"/>
</dbReference>
<feature type="chain" id="PRO_5009919146" evidence="1">
    <location>
        <begin position="20"/>
        <end position="125"/>
    </location>
</feature>
<keyword evidence="1" id="KW-0732">Signal</keyword>
<dbReference type="Pfam" id="PF13648">
    <property type="entry name" value="Lipocalin_4"/>
    <property type="match status" value="1"/>
</dbReference>
<dbReference type="OrthoDB" id="1448044at2"/>
<accession>A0A1M6L6G6</accession>
<evidence type="ECO:0000259" key="2">
    <source>
        <dbReference type="Pfam" id="PF13648"/>
    </source>
</evidence>
<dbReference type="EMBL" id="FQYV01000022">
    <property type="protein sequence ID" value="SHJ66786.1"/>
    <property type="molecule type" value="Genomic_DNA"/>
</dbReference>
<evidence type="ECO:0000313" key="3">
    <source>
        <dbReference type="EMBL" id="SHJ66786.1"/>
    </source>
</evidence>
<gene>
    <name evidence="3" type="ORF">SAMN04487908_12242</name>
</gene>
<evidence type="ECO:0000256" key="1">
    <source>
        <dbReference type="SAM" id="SignalP"/>
    </source>
</evidence>
<dbReference type="Proteomes" id="UP000184172">
    <property type="component" value="Unassembled WGS sequence"/>
</dbReference>
<evidence type="ECO:0000313" key="4">
    <source>
        <dbReference type="Proteomes" id="UP000184172"/>
    </source>
</evidence>
<reference evidence="4" key="1">
    <citation type="submission" date="2016-11" db="EMBL/GenBank/DDBJ databases">
        <authorList>
            <person name="Varghese N."/>
            <person name="Submissions S."/>
        </authorList>
    </citation>
    <scope>NUCLEOTIDE SEQUENCE [LARGE SCALE GENOMIC DNA]</scope>
    <source>
        <strain evidence="4">DSM 26349</strain>
    </source>
</reference>
<feature type="domain" description="Lipocalin-like" evidence="2">
    <location>
        <begin position="27"/>
        <end position="96"/>
    </location>
</feature>
<organism evidence="3 4">
    <name type="scientific">Aequorivita viscosa</name>
    <dbReference type="NCBI Taxonomy" id="797419"/>
    <lineage>
        <taxon>Bacteria</taxon>
        <taxon>Pseudomonadati</taxon>
        <taxon>Bacteroidota</taxon>
        <taxon>Flavobacteriia</taxon>
        <taxon>Flavobacteriales</taxon>
        <taxon>Flavobacteriaceae</taxon>
        <taxon>Aequorivita</taxon>
    </lineage>
</organism>
<name>A0A1M6L6G6_9FLAO</name>
<protein>
    <submittedName>
        <fullName evidence="3">Lipocalin-like domain-containing protein</fullName>
    </submittedName>
</protein>
<dbReference type="InterPro" id="IPR024311">
    <property type="entry name" value="Lipocalin-like"/>
</dbReference>